<evidence type="ECO:0000256" key="1">
    <source>
        <dbReference type="SAM" id="MobiDB-lite"/>
    </source>
</evidence>
<sequence length="111" mass="12400">MASNTSAPADKNSKLLGANRSLRETNTDSSLHKAHWWSLTYSLCETNPKLYTCGAQPLVERKSRKIFVRHAQNYGSVHVATQSFRTGLEFVTLAINGNSQFKERLLSGDEN</sequence>
<organism evidence="2 3">
    <name type="scientific">Trichonephila clavipes</name>
    <name type="common">Golden silk orbweaver</name>
    <name type="synonym">Nephila clavipes</name>
    <dbReference type="NCBI Taxonomy" id="2585209"/>
    <lineage>
        <taxon>Eukaryota</taxon>
        <taxon>Metazoa</taxon>
        <taxon>Ecdysozoa</taxon>
        <taxon>Arthropoda</taxon>
        <taxon>Chelicerata</taxon>
        <taxon>Arachnida</taxon>
        <taxon>Araneae</taxon>
        <taxon>Araneomorphae</taxon>
        <taxon>Entelegynae</taxon>
        <taxon>Araneoidea</taxon>
        <taxon>Nephilidae</taxon>
        <taxon>Trichonephila</taxon>
    </lineage>
</organism>
<dbReference type="Proteomes" id="UP000887159">
    <property type="component" value="Unassembled WGS sequence"/>
</dbReference>
<protein>
    <submittedName>
        <fullName evidence="2">Uncharacterized protein</fullName>
    </submittedName>
</protein>
<accession>A0A8X6SAP8</accession>
<comment type="caution">
    <text evidence="2">The sequence shown here is derived from an EMBL/GenBank/DDBJ whole genome shotgun (WGS) entry which is preliminary data.</text>
</comment>
<dbReference type="AlphaFoldDB" id="A0A8X6SAP8"/>
<gene>
    <name evidence="2" type="ORF">TNCV_381511</name>
</gene>
<keyword evidence="3" id="KW-1185">Reference proteome</keyword>
<dbReference type="EMBL" id="BMAU01021291">
    <property type="protein sequence ID" value="GFY09656.1"/>
    <property type="molecule type" value="Genomic_DNA"/>
</dbReference>
<name>A0A8X6SAP8_TRICX</name>
<evidence type="ECO:0000313" key="2">
    <source>
        <dbReference type="EMBL" id="GFY09656.1"/>
    </source>
</evidence>
<evidence type="ECO:0000313" key="3">
    <source>
        <dbReference type="Proteomes" id="UP000887159"/>
    </source>
</evidence>
<reference evidence="2" key="1">
    <citation type="submission" date="2020-08" db="EMBL/GenBank/DDBJ databases">
        <title>Multicomponent nature underlies the extraordinary mechanical properties of spider dragline silk.</title>
        <authorList>
            <person name="Kono N."/>
            <person name="Nakamura H."/>
            <person name="Mori M."/>
            <person name="Yoshida Y."/>
            <person name="Ohtoshi R."/>
            <person name="Malay A.D."/>
            <person name="Moran D.A.P."/>
            <person name="Tomita M."/>
            <person name="Numata K."/>
            <person name="Arakawa K."/>
        </authorList>
    </citation>
    <scope>NUCLEOTIDE SEQUENCE</scope>
</reference>
<proteinExistence type="predicted"/>
<feature type="region of interest" description="Disordered" evidence="1">
    <location>
        <begin position="1"/>
        <end position="28"/>
    </location>
</feature>